<evidence type="ECO:0008006" key="3">
    <source>
        <dbReference type="Google" id="ProtNLM"/>
    </source>
</evidence>
<comment type="caution">
    <text evidence="1">The sequence shown here is derived from an EMBL/GenBank/DDBJ whole genome shotgun (WGS) entry which is preliminary data.</text>
</comment>
<reference evidence="1 2" key="1">
    <citation type="journal article" date="2018" name="PLoS Genet.">
        <title>Population sequencing reveals clonal diversity and ancestral inbreeding in the grapevine cultivar Chardonnay.</title>
        <authorList>
            <person name="Roach M.J."/>
            <person name="Johnson D.L."/>
            <person name="Bohlmann J."/>
            <person name="van Vuuren H.J."/>
            <person name="Jones S.J."/>
            <person name="Pretorius I.S."/>
            <person name="Schmidt S.A."/>
            <person name="Borneman A.R."/>
        </authorList>
    </citation>
    <scope>NUCLEOTIDE SEQUENCE [LARGE SCALE GENOMIC DNA]</scope>
    <source>
        <strain evidence="2">cv. Chardonnay</strain>
        <tissue evidence="1">Leaf</tissue>
    </source>
</reference>
<protein>
    <recommendedName>
        <fullName evidence="3">Retrotransposon gag domain-containing protein</fullName>
    </recommendedName>
</protein>
<dbReference type="AlphaFoldDB" id="A0A438BM17"/>
<accession>A0A438BM17</accession>
<dbReference type="PANTHER" id="PTHR33223:SF8">
    <property type="entry name" value="OS04G0172440 PROTEIN"/>
    <property type="match status" value="1"/>
</dbReference>
<gene>
    <name evidence="1" type="ORF">CK203_091842</name>
</gene>
<sequence length="156" mass="17694">MGYIDVWEHVGGGRHIDADWSPIFEDLYRPELVSQAPPYLLHGHSEVAPPTVVQATILKDSHARMNRIEQCIRQLRVSNNSTTLDDLEGIPMASLPAKFRMLDIERYTGIGCPHIHIRLYSTVMRAYRLNELQMITLFPLSLSGAAQCWFTSLESS</sequence>
<organism evidence="1 2">
    <name type="scientific">Vitis vinifera</name>
    <name type="common">Grape</name>
    <dbReference type="NCBI Taxonomy" id="29760"/>
    <lineage>
        <taxon>Eukaryota</taxon>
        <taxon>Viridiplantae</taxon>
        <taxon>Streptophyta</taxon>
        <taxon>Embryophyta</taxon>
        <taxon>Tracheophyta</taxon>
        <taxon>Spermatophyta</taxon>
        <taxon>Magnoliopsida</taxon>
        <taxon>eudicotyledons</taxon>
        <taxon>Gunneridae</taxon>
        <taxon>Pentapetalae</taxon>
        <taxon>rosids</taxon>
        <taxon>Vitales</taxon>
        <taxon>Vitaceae</taxon>
        <taxon>Viteae</taxon>
        <taxon>Vitis</taxon>
    </lineage>
</organism>
<dbReference type="EMBL" id="QGNW01002724">
    <property type="protein sequence ID" value="RVW11993.1"/>
    <property type="molecule type" value="Genomic_DNA"/>
</dbReference>
<proteinExistence type="predicted"/>
<name>A0A438BM17_VITVI</name>
<dbReference type="Proteomes" id="UP000288805">
    <property type="component" value="Unassembled WGS sequence"/>
</dbReference>
<dbReference type="PANTHER" id="PTHR33223">
    <property type="entry name" value="CCHC-TYPE DOMAIN-CONTAINING PROTEIN"/>
    <property type="match status" value="1"/>
</dbReference>
<evidence type="ECO:0000313" key="2">
    <source>
        <dbReference type="Proteomes" id="UP000288805"/>
    </source>
</evidence>
<evidence type="ECO:0000313" key="1">
    <source>
        <dbReference type="EMBL" id="RVW11993.1"/>
    </source>
</evidence>